<sequence>MARVWLFGDNVDTDQILPGRYSPYMTSEAELGKYPFIEARPEFASQVKPGDVIVAGRNFGCGSSREYAPRALKVVGVAAIVAPSFARIFYRNALNLGLPLFQSDLTRVLRDGQQVTLDLASPALAAETGPISLPAPPEWVRRVWEEGGIVEYYRRHGRLPLGDEGGRKGGA</sequence>
<proteinExistence type="inferred from homology"/>
<reference evidence="3" key="1">
    <citation type="journal article" date="2014" name="Front. Microbiol.">
        <title>High frequency of phylogenetically diverse reductive dehalogenase-homologous genes in deep subseafloor sedimentary metagenomes.</title>
        <authorList>
            <person name="Kawai M."/>
            <person name="Futagami T."/>
            <person name="Toyoda A."/>
            <person name="Takaki Y."/>
            <person name="Nishi S."/>
            <person name="Hori S."/>
            <person name="Arai W."/>
            <person name="Tsubouchi T."/>
            <person name="Morono Y."/>
            <person name="Uchiyama I."/>
            <person name="Ito T."/>
            <person name="Fujiyama A."/>
            <person name="Inagaki F."/>
            <person name="Takami H."/>
        </authorList>
    </citation>
    <scope>NUCLEOTIDE SEQUENCE</scope>
    <source>
        <strain evidence="3">Expedition CK06-06</strain>
    </source>
</reference>
<dbReference type="NCBIfam" id="TIGR02087">
    <property type="entry name" value="LEUD_arch"/>
    <property type="match status" value="1"/>
</dbReference>
<dbReference type="NCBIfam" id="NF010629">
    <property type="entry name" value="PRK14023.1"/>
    <property type="match status" value="1"/>
</dbReference>
<evidence type="ECO:0000259" key="2">
    <source>
        <dbReference type="Pfam" id="PF00694"/>
    </source>
</evidence>
<dbReference type="HAMAP" id="MF_01032">
    <property type="entry name" value="LeuD_type2"/>
    <property type="match status" value="1"/>
</dbReference>
<dbReference type="InterPro" id="IPR011827">
    <property type="entry name" value="LeuD_type2/HacB/DmdB"/>
</dbReference>
<accession>X0VMA9</accession>
<name>X0VMA9_9ZZZZ</name>
<dbReference type="AlphaFoldDB" id="X0VMA9"/>
<dbReference type="Gene3D" id="3.20.19.10">
    <property type="entry name" value="Aconitase, domain 4"/>
    <property type="match status" value="1"/>
</dbReference>
<dbReference type="PANTHER" id="PTHR43345">
    <property type="entry name" value="3-ISOPROPYLMALATE DEHYDRATASE SMALL SUBUNIT 2-RELATED-RELATED"/>
    <property type="match status" value="1"/>
</dbReference>
<gene>
    <name evidence="3" type="ORF">S01H1_47160</name>
</gene>
<dbReference type="SUPFAM" id="SSF52016">
    <property type="entry name" value="LeuD/IlvD-like"/>
    <property type="match status" value="1"/>
</dbReference>
<dbReference type="Pfam" id="PF00694">
    <property type="entry name" value="Aconitase_C"/>
    <property type="match status" value="1"/>
</dbReference>
<protein>
    <recommendedName>
        <fullName evidence="2">Aconitase A/isopropylmalate dehydratase small subunit swivel domain-containing protein</fullName>
    </recommendedName>
</protein>
<feature type="domain" description="Aconitase A/isopropylmalate dehydratase small subunit swivel" evidence="2">
    <location>
        <begin position="36"/>
        <end position="98"/>
    </location>
</feature>
<evidence type="ECO:0000256" key="1">
    <source>
        <dbReference type="ARBA" id="ARBA00023239"/>
    </source>
</evidence>
<keyword evidence="1" id="KW-0456">Lyase</keyword>
<dbReference type="EMBL" id="BARS01030227">
    <property type="protein sequence ID" value="GAG19375.1"/>
    <property type="molecule type" value="Genomic_DNA"/>
</dbReference>
<dbReference type="CDD" id="cd01577">
    <property type="entry name" value="IPMI_Swivel"/>
    <property type="match status" value="1"/>
</dbReference>
<comment type="caution">
    <text evidence="3">The sequence shown here is derived from an EMBL/GenBank/DDBJ whole genome shotgun (WGS) entry which is preliminary data.</text>
</comment>
<dbReference type="InterPro" id="IPR000573">
    <property type="entry name" value="AconitaseA/IPMdHydase_ssu_swvl"/>
</dbReference>
<organism evidence="3">
    <name type="scientific">marine sediment metagenome</name>
    <dbReference type="NCBI Taxonomy" id="412755"/>
    <lineage>
        <taxon>unclassified sequences</taxon>
        <taxon>metagenomes</taxon>
        <taxon>ecological metagenomes</taxon>
    </lineage>
</organism>
<evidence type="ECO:0000313" key="3">
    <source>
        <dbReference type="EMBL" id="GAG19375.1"/>
    </source>
</evidence>
<dbReference type="PANTHER" id="PTHR43345:SF10">
    <property type="entry name" value="3-ISOPROPYLMALATE DEHYDRATASE SMALL SUBUNIT 1"/>
    <property type="match status" value="1"/>
</dbReference>
<dbReference type="GO" id="GO:0016836">
    <property type="term" value="F:hydro-lyase activity"/>
    <property type="evidence" value="ECO:0007669"/>
    <property type="project" value="InterPro"/>
</dbReference>
<feature type="non-terminal residue" evidence="3">
    <location>
        <position position="171"/>
    </location>
</feature>
<dbReference type="InterPro" id="IPR015928">
    <property type="entry name" value="Aconitase/3IPM_dehydase_swvl"/>
</dbReference>
<dbReference type="InterPro" id="IPR033940">
    <property type="entry name" value="IPMI_Swivel"/>
</dbReference>
<dbReference type="InterPro" id="IPR050075">
    <property type="entry name" value="LeuD"/>
</dbReference>